<dbReference type="AlphaFoldDB" id="A0A9D1VBJ6"/>
<dbReference type="SUPFAM" id="SSF63411">
    <property type="entry name" value="LuxS/MPP-like metallohydrolase"/>
    <property type="match status" value="1"/>
</dbReference>
<evidence type="ECO:0000313" key="2">
    <source>
        <dbReference type="EMBL" id="HIX20111.1"/>
    </source>
</evidence>
<dbReference type="Gene3D" id="3.30.830.10">
    <property type="entry name" value="Metalloenzyme, LuxS/M16 peptidase-like"/>
    <property type="match status" value="1"/>
</dbReference>
<dbReference type="Pfam" id="PF05193">
    <property type="entry name" value="Peptidase_M16_C"/>
    <property type="match status" value="1"/>
</dbReference>
<reference evidence="2" key="2">
    <citation type="submission" date="2021-04" db="EMBL/GenBank/DDBJ databases">
        <authorList>
            <person name="Gilroy R."/>
        </authorList>
    </citation>
    <scope>NUCLEOTIDE SEQUENCE</scope>
    <source>
        <strain evidence="2">14975</strain>
    </source>
</reference>
<sequence>PPQRAGRHCLTSDKEQAVLALAVPGLPAASPDLPLQLLFEEWCRDMAGPIFSEIREKRGLAYYAAATSLAGIDAGCLIFYCGTSQQQLPEAREALLRCLERLADEGMPEADLERSRATLLSSRLLSLQSAGRLGSAMALDTLLGLGADYSERVPELLRAVTPEQINDFIRRTLRGTRTELCVCNAQAAAALN</sequence>
<dbReference type="Proteomes" id="UP000823964">
    <property type="component" value="Unassembled WGS sequence"/>
</dbReference>
<dbReference type="GO" id="GO:0046872">
    <property type="term" value="F:metal ion binding"/>
    <property type="evidence" value="ECO:0007669"/>
    <property type="project" value="InterPro"/>
</dbReference>
<organism evidence="2 3">
    <name type="scientific">Candidatus Akkermansia intestinigallinarum</name>
    <dbReference type="NCBI Taxonomy" id="2838431"/>
    <lineage>
        <taxon>Bacteria</taxon>
        <taxon>Pseudomonadati</taxon>
        <taxon>Verrucomicrobiota</taxon>
        <taxon>Verrucomicrobiia</taxon>
        <taxon>Verrucomicrobiales</taxon>
        <taxon>Akkermansiaceae</taxon>
        <taxon>Akkermansia</taxon>
    </lineage>
</organism>
<evidence type="ECO:0000259" key="1">
    <source>
        <dbReference type="Pfam" id="PF05193"/>
    </source>
</evidence>
<dbReference type="EMBL" id="DXFQ01000103">
    <property type="protein sequence ID" value="HIX20111.1"/>
    <property type="molecule type" value="Genomic_DNA"/>
</dbReference>
<evidence type="ECO:0000313" key="3">
    <source>
        <dbReference type="Proteomes" id="UP000823964"/>
    </source>
</evidence>
<dbReference type="InterPro" id="IPR007863">
    <property type="entry name" value="Peptidase_M16_C"/>
</dbReference>
<gene>
    <name evidence="2" type="ORF">H9862_05850</name>
</gene>
<accession>A0A9D1VBJ6</accession>
<dbReference type="InterPro" id="IPR011249">
    <property type="entry name" value="Metalloenz_LuxS/M16"/>
</dbReference>
<proteinExistence type="predicted"/>
<feature type="domain" description="Peptidase M16 C-terminal" evidence="1">
    <location>
        <begin position="12"/>
        <end position="119"/>
    </location>
</feature>
<reference evidence="2" key="1">
    <citation type="journal article" date="2021" name="PeerJ">
        <title>Extensive microbial diversity within the chicken gut microbiome revealed by metagenomics and culture.</title>
        <authorList>
            <person name="Gilroy R."/>
            <person name="Ravi A."/>
            <person name="Getino M."/>
            <person name="Pursley I."/>
            <person name="Horton D.L."/>
            <person name="Alikhan N.F."/>
            <person name="Baker D."/>
            <person name="Gharbi K."/>
            <person name="Hall N."/>
            <person name="Watson M."/>
            <person name="Adriaenssens E.M."/>
            <person name="Foster-Nyarko E."/>
            <person name="Jarju S."/>
            <person name="Secka A."/>
            <person name="Antonio M."/>
            <person name="Oren A."/>
            <person name="Chaudhuri R.R."/>
            <person name="La Ragione R."/>
            <person name="Hildebrand F."/>
            <person name="Pallen M.J."/>
        </authorList>
    </citation>
    <scope>NUCLEOTIDE SEQUENCE</scope>
    <source>
        <strain evidence="2">14975</strain>
    </source>
</reference>
<feature type="non-terminal residue" evidence="2">
    <location>
        <position position="1"/>
    </location>
</feature>
<name>A0A9D1VBJ6_9BACT</name>
<protein>
    <submittedName>
        <fullName evidence="2">Insulinase family protein</fullName>
    </submittedName>
</protein>
<comment type="caution">
    <text evidence="2">The sequence shown here is derived from an EMBL/GenBank/DDBJ whole genome shotgun (WGS) entry which is preliminary data.</text>
</comment>